<dbReference type="Proteomes" id="UP000659654">
    <property type="component" value="Unassembled WGS sequence"/>
</dbReference>
<keyword evidence="5" id="KW-1185">Reference proteome</keyword>
<keyword evidence="1" id="KW-1133">Transmembrane helix</keyword>
<dbReference type="OrthoDB" id="5791658at2759"/>
<reference evidence="6" key="1">
    <citation type="submission" date="2016-11" db="UniProtKB">
        <authorList>
            <consortium name="WormBaseParasite"/>
        </authorList>
    </citation>
    <scope>IDENTIFICATION</scope>
</reference>
<evidence type="ECO:0000313" key="3">
    <source>
        <dbReference type="EMBL" id="CAG9121173.1"/>
    </source>
</evidence>
<sequence>MFTADFSQVNILRSLTDILLEDCQWYLGYVHVFFLDKNGRLKPLVDPANFDIDFDNYKYNENETANAFLTGILRAIQKMPNAEEGSGRYIFGMTNFNQTIVRHQTEIMSLIDNELVSKGILFRSFNIDVESTNLDPNSIFMIDTRTNPQGSNILSLHLRETQSVVNTVRPCRPLTIEQRLAGLTYEKRFHLRYMILHNPSEFYIGMLFFGLAIIAAIGALIYRKCRNRQIKYKNMP</sequence>
<gene>
    <name evidence="2" type="ORF">BXYJ_LOCUS10896</name>
</gene>
<feature type="transmembrane region" description="Helical" evidence="1">
    <location>
        <begin position="202"/>
        <end position="222"/>
    </location>
</feature>
<proteinExistence type="predicted"/>
<keyword evidence="1" id="KW-0472">Membrane</keyword>
<evidence type="ECO:0000313" key="5">
    <source>
        <dbReference type="Proteomes" id="UP000659654"/>
    </source>
</evidence>
<organism evidence="4 6">
    <name type="scientific">Bursaphelenchus xylophilus</name>
    <name type="common">Pinewood nematode worm</name>
    <name type="synonym">Aphelenchoides xylophilus</name>
    <dbReference type="NCBI Taxonomy" id="6326"/>
    <lineage>
        <taxon>Eukaryota</taxon>
        <taxon>Metazoa</taxon>
        <taxon>Ecdysozoa</taxon>
        <taxon>Nematoda</taxon>
        <taxon>Chromadorea</taxon>
        <taxon>Rhabditida</taxon>
        <taxon>Tylenchina</taxon>
        <taxon>Tylenchomorpha</taxon>
        <taxon>Aphelenchoidea</taxon>
        <taxon>Aphelenchoididae</taxon>
        <taxon>Bursaphelenchus</taxon>
    </lineage>
</organism>
<dbReference type="EMBL" id="CAJFDI010000005">
    <property type="protein sequence ID" value="CAD5230256.1"/>
    <property type="molecule type" value="Genomic_DNA"/>
</dbReference>
<dbReference type="Proteomes" id="UP000582659">
    <property type="component" value="Unassembled WGS sequence"/>
</dbReference>
<name>A0A1I7RWX1_BURXY</name>
<protein>
    <submittedName>
        <fullName evidence="2">(pine wood nematode) hypothetical protein</fullName>
    </submittedName>
</protein>
<dbReference type="WBParaSite" id="BXY_0523400.1">
    <property type="protein sequence ID" value="BXY_0523400.1"/>
    <property type="gene ID" value="BXY_0523400"/>
</dbReference>
<evidence type="ECO:0000313" key="4">
    <source>
        <dbReference type="Proteomes" id="UP000095284"/>
    </source>
</evidence>
<dbReference type="EMBL" id="CAJFCV020000005">
    <property type="protein sequence ID" value="CAG9121173.1"/>
    <property type="molecule type" value="Genomic_DNA"/>
</dbReference>
<dbReference type="Proteomes" id="UP000095284">
    <property type="component" value="Unplaced"/>
</dbReference>
<evidence type="ECO:0000256" key="1">
    <source>
        <dbReference type="SAM" id="Phobius"/>
    </source>
</evidence>
<reference evidence="3" key="2">
    <citation type="submission" date="2020-08" db="EMBL/GenBank/DDBJ databases">
        <authorList>
            <person name="Kikuchi T."/>
        </authorList>
    </citation>
    <scope>NUCLEOTIDE SEQUENCE</scope>
    <source>
        <strain evidence="2">Ka4C1</strain>
    </source>
</reference>
<evidence type="ECO:0000313" key="2">
    <source>
        <dbReference type="EMBL" id="CAD5230256.1"/>
    </source>
</evidence>
<accession>A0A1I7RWX1</accession>
<dbReference type="AlphaFoldDB" id="A0A1I7RWX1"/>
<evidence type="ECO:0000313" key="6">
    <source>
        <dbReference type="WBParaSite" id="BXY_0523400.1"/>
    </source>
</evidence>
<keyword evidence="1" id="KW-0812">Transmembrane</keyword>